<protein>
    <submittedName>
        <fullName evidence="1">Uncharacterized protein</fullName>
    </submittedName>
</protein>
<evidence type="ECO:0000313" key="1">
    <source>
        <dbReference type="EMBL" id="KAK8026504.1"/>
    </source>
</evidence>
<accession>A0ABR1S5I1</accession>
<gene>
    <name evidence="1" type="ORF">PG991_003560</name>
</gene>
<reference evidence="1 2" key="1">
    <citation type="submission" date="2023-01" db="EMBL/GenBank/DDBJ databases">
        <title>Analysis of 21 Apiospora genomes using comparative genomics revels a genus with tremendous synthesis potential of carbohydrate active enzymes and secondary metabolites.</title>
        <authorList>
            <person name="Sorensen T."/>
        </authorList>
    </citation>
    <scope>NUCLEOTIDE SEQUENCE [LARGE SCALE GENOMIC DNA]</scope>
    <source>
        <strain evidence="1 2">CBS 20057</strain>
    </source>
</reference>
<proteinExistence type="predicted"/>
<evidence type="ECO:0000313" key="2">
    <source>
        <dbReference type="Proteomes" id="UP001396898"/>
    </source>
</evidence>
<feature type="non-terminal residue" evidence="1">
    <location>
        <position position="1"/>
    </location>
</feature>
<dbReference type="Proteomes" id="UP001396898">
    <property type="component" value="Unassembled WGS sequence"/>
</dbReference>
<organism evidence="1 2">
    <name type="scientific">Apiospora marii</name>
    <dbReference type="NCBI Taxonomy" id="335849"/>
    <lineage>
        <taxon>Eukaryota</taxon>
        <taxon>Fungi</taxon>
        <taxon>Dikarya</taxon>
        <taxon>Ascomycota</taxon>
        <taxon>Pezizomycotina</taxon>
        <taxon>Sordariomycetes</taxon>
        <taxon>Xylariomycetidae</taxon>
        <taxon>Amphisphaeriales</taxon>
        <taxon>Apiosporaceae</taxon>
        <taxon>Apiospora</taxon>
    </lineage>
</organism>
<dbReference type="EMBL" id="JAQQWI010000007">
    <property type="protein sequence ID" value="KAK8026504.1"/>
    <property type="molecule type" value="Genomic_DNA"/>
</dbReference>
<name>A0ABR1S5I1_9PEZI</name>
<sequence length="122" mass="13795">VNGNISYIIAELLLSASFKFKISTVVSLALNNSVIKAKEFTALKGKLVFHKPSRMRNVVKTLKKTGYNVLYLIPPAHHDKKDIMKELIYIAKKVNILNDIAQMAAYVLTSRGEHSFDDRYRG</sequence>
<comment type="caution">
    <text evidence="1">The sequence shown here is derived from an EMBL/GenBank/DDBJ whole genome shotgun (WGS) entry which is preliminary data.</text>
</comment>
<keyword evidence="2" id="KW-1185">Reference proteome</keyword>